<dbReference type="EMBL" id="JACJQY010000002">
    <property type="protein sequence ID" value="MBD2315529.1"/>
    <property type="molecule type" value="Genomic_DNA"/>
</dbReference>
<proteinExistence type="predicted"/>
<accession>A0ABR8C465</accession>
<evidence type="ECO:0000313" key="1">
    <source>
        <dbReference type="EMBL" id="MBD2315529.1"/>
    </source>
</evidence>
<dbReference type="RefSeq" id="WP_190575720.1">
    <property type="nucleotide sequence ID" value="NZ_CAWPQU010000012.1"/>
</dbReference>
<protein>
    <submittedName>
        <fullName evidence="1">DUF4280 domain-containing protein</fullName>
    </submittedName>
</protein>
<sequence length="130" mass="13221">MGQQVVMGAMLQCSFGVAPSSLIVIPKGMPVMTGGPFAASIMDFAPIVNIPPFGMCNSPANPMVIAATAAALGVFTPMPCIPVTVAPWVPGSPTVLINNFPALNNSSKCMCAWGGVISINFAGQVTGQIP</sequence>
<dbReference type="Proteomes" id="UP000618445">
    <property type="component" value="Unassembled WGS sequence"/>
</dbReference>
<dbReference type="Pfam" id="PF14107">
    <property type="entry name" value="DUF4280"/>
    <property type="match status" value="1"/>
</dbReference>
<keyword evidence="2" id="KW-1185">Reference proteome</keyword>
<reference evidence="1 2" key="1">
    <citation type="journal article" date="2020" name="ISME J.">
        <title>Comparative genomics reveals insights into cyanobacterial evolution and habitat adaptation.</title>
        <authorList>
            <person name="Chen M.Y."/>
            <person name="Teng W.K."/>
            <person name="Zhao L."/>
            <person name="Hu C.X."/>
            <person name="Zhou Y.K."/>
            <person name="Han B.P."/>
            <person name="Song L.R."/>
            <person name="Shu W.S."/>
        </authorList>
    </citation>
    <scope>NUCLEOTIDE SEQUENCE [LARGE SCALE GENOMIC DNA]</scope>
    <source>
        <strain evidence="1 2">FACHB-1050</strain>
    </source>
</reference>
<evidence type="ECO:0000313" key="2">
    <source>
        <dbReference type="Proteomes" id="UP000618445"/>
    </source>
</evidence>
<name>A0ABR8C465_9CYAN</name>
<dbReference type="InterPro" id="IPR025460">
    <property type="entry name" value="DUF4280"/>
</dbReference>
<organism evidence="1 2">
    <name type="scientific">Phormidium tenue FACHB-1050</name>
    <dbReference type="NCBI Taxonomy" id="2692857"/>
    <lineage>
        <taxon>Bacteria</taxon>
        <taxon>Bacillati</taxon>
        <taxon>Cyanobacteriota</taxon>
        <taxon>Cyanophyceae</taxon>
        <taxon>Oscillatoriophycideae</taxon>
        <taxon>Oscillatoriales</taxon>
        <taxon>Oscillatoriaceae</taxon>
        <taxon>Phormidium</taxon>
    </lineage>
</organism>
<comment type="caution">
    <text evidence="1">The sequence shown here is derived from an EMBL/GenBank/DDBJ whole genome shotgun (WGS) entry which is preliminary data.</text>
</comment>
<gene>
    <name evidence="1" type="ORF">H6G05_01530</name>
</gene>